<dbReference type="InterPro" id="IPR036291">
    <property type="entry name" value="NAD(P)-bd_dom_sf"/>
</dbReference>
<name>U5YQY4_9ACTN</name>
<keyword evidence="2" id="KW-0560">Oxidoreductase</keyword>
<sequence>MPTGVTVNALAGGGLERREHALLPPRPGGALLAVERANICGSDVHVWRGGHPTLHDCVLGHEFVGRIVRTDGSPMVDARGEPLSEGDRLVCTYFRVCGTCVMCVLGRTHLCEHAYDSWAHSSLRRPHFRGAFASHYQMHPEQIRVKIPPGMPGELAALANCAVAQGLAVVDAIRPDLVDGPCLVIGAGALGLATVAGGSAMATWDVYDRVPARRRIAARFPNARPLHEVPPPAGTLGGVYDVVVVAAGSAESFVTALEQVRPGGQIIMMGIINTRPTDTVSFTPGVLTRKGVTVTSVIRYHQRHLIAAVDLLSGPTPLREIPLAEFTLDDIDDALAAAERHESGRVSLVPHPDKGGR</sequence>
<comment type="function">
    <text evidence="3">Catalyzes the oxidation of 2-deoxy-scyllo-inosamine (DOIA) with NAD(+) or NADP(+), forming 3-amino-2,3-dideoxy-scyllo-inosose (amino-DOI).</text>
</comment>
<dbReference type="AlphaFoldDB" id="U5YQY4"/>
<evidence type="ECO:0000256" key="6">
    <source>
        <dbReference type="ARBA" id="ARBA00039102"/>
    </source>
</evidence>
<dbReference type="SUPFAM" id="SSF51735">
    <property type="entry name" value="NAD(P)-binding Rossmann-fold domains"/>
    <property type="match status" value="1"/>
</dbReference>
<evidence type="ECO:0000313" key="12">
    <source>
        <dbReference type="EMBL" id="AGZ94001.1"/>
    </source>
</evidence>
<proteinExistence type="inferred from homology"/>
<dbReference type="Gene3D" id="3.40.50.720">
    <property type="entry name" value="NAD(P)-binding Rossmann-like Domain"/>
    <property type="match status" value="1"/>
</dbReference>
<evidence type="ECO:0000256" key="3">
    <source>
        <dbReference type="ARBA" id="ARBA00037678"/>
    </source>
</evidence>
<feature type="domain" description="Alcohol dehydrogenase-like N-terminal" evidence="11">
    <location>
        <begin position="27"/>
        <end position="148"/>
    </location>
</feature>
<evidence type="ECO:0000256" key="1">
    <source>
        <dbReference type="ARBA" id="ARBA00001947"/>
    </source>
</evidence>
<organism evidence="12">
    <name type="scientific">Streptomyces sp. MMG1662</name>
    <dbReference type="NCBI Taxonomy" id="1415548"/>
    <lineage>
        <taxon>Bacteria</taxon>
        <taxon>Bacillati</taxon>
        <taxon>Actinomycetota</taxon>
        <taxon>Actinomycetes</taxon>
        <taxon>Kitasatosporales</taxon>
        <taxon>Streptomycetaceae</taxon>
        <taxon>Streptomyces</taxon>
    </lineage>
</organism>
<dbReference type="InterPro" id="IPR013154">
    <property type="entry name" value="ADH-like_N"/>
</dbReference>
<dbReference type="GO" id="GO:0016491">
    <property type="term" value="F:oxidoreductase activity"/>
    <property type="evidence" value="ECO:0007669"/>
    <property type="project" value="UniProtKB-KW"/>
</dbReference>
<dbReference type="PANTHER" id="PTHR43401:SF2">
    <property type="entry name" value="L-THREONINE 3-DEHYDROGENASE"/>
    <property type="match status" value="1"/>
</dbReference>
<evidence type="ECO:0000256" key="5">
    <source>
        <dbReference type="ARBA" id="ARBA00038004"/>
    </source>
</evidence>
<accession>U5YQY4</accession>
<feature type="domain" description="Alcohol dehydrogenase-like C-terminal" evidence="10">
    <location>
        <begin position="237"/>
        <end position="313"/>
    </location>
</feature>
<evidence type="ECO:0000259" key="11">
    <source>
        <dbReference type="Pfam" id="PF08240"/>
    </source>
</evidence>
<dbReference type="SUPFAM" id="SSF50129">
    <property type="entry name" value="GroES-like"/>
    <property type="match status" value="1"/>
</dbReference>
<dbReference type="Gene3D" id="3.90.180.10">
    <property type="entry name" value="Medium-chain alcohol dehydrogenases, catalytic domain"/>
    <property type="match status" value="1"/>
</dbReference>
<comment type="catalytic activity">
    <reaction evidence="8">
        <text>2-deoxy-scyllo-inosamine + NAD(+) = 3-amino-2,3-dideoxy-scyllo-inosose + NADH + H(+)</text>
        <dbReference type="Rhea" id="RHEA:33883"/>
        <dbReference type="ChEBI" id="CHEBI:15378"/>
        <dbReference type="ChEBI" id="CHEBI:57540"/>
        <dbReference type="ChEBI" id="CHEBI:57945"/>
        <dbReference type="ChEBI" id="CHEBI:65002"/>
        <dbReference type="ChEBI" id="CHEBI:65003"/>
        <dbReference type="EC" id="1.1.1.329"/>
    </reaction>
</comment>
<evidence type="ECO:0000256" key="7">
    <source>
        <dbReference type="ARBA" id="ARBA00039387"/>
    </source>
</evidence>
<evidence type="ECO:0000256" key="4">
    <source>
        <dbReference type="ARBA" id="ARBA00037908"/>
    </source>
</evidence>
<dbReference type="InterPro" id="IPR050129">
    <property type="entry name" value="Zn_alcohol_dh"/>
</dbReference>
<protein>
    <recommendedName>
        <fullName evidence="7">2-deoxy-scyllo-inosamine dehydrogenase</fullName>
        <ecNumber evidence="6">1.1.1.329</ecNumber>
    </recommendedName>
</protein>
<evidence type="ECO:0000259" key="10">
    <source>
        <dbReference type="Pfam" id="PF00107"/>
    </source>
</evidence>
<comment type="similarity">
    <text evidence="5">Belongs to the zinc-containing alcohol dehydrogenase family. DOIA dehydrogenase subfamily.</text>
</comment>
<comment type="catalytic activity">
    <reaction evidence="9">
        <text>2-deoxy-scyllo-inosamine + NADP(+) = 3-amino-2,3-dideoxy-scyllo-inosose + NADPH + H(+)</text>
        <dbReference type="Rhea" id="RHEA:33879"/>
        <dbReference type="ChEBI" id="CHEBI:15378"/>
        <dbReference type="ChEBI" id="CHEBI:57783"/>
        <dbReference type="ChEBI" id="CHEBI:58349"/>
        <dbReference type="ChEBI" id="CHEBI:65002"/>
        <dbReference type="ChEBI" id="CHEBI:65003"/>
        <dbReference type="EC" id="1.1.1.329"/>
    </reaction>
</comment>
<dbReference type="InterPro" id="IPR013149">
    <property type="entry name" value="ADH-like_C"/>
</dbReference>
<reference evidence="12" key="1">
    <citation type="journal article" date="2013" name="Proc. Natl. Acad. Sci. U.S.A.">
        <title>Diversity and abundance of phosphonate biosynthetic genes in nature.</title>
        <authorList>
            <person name="Yu X."/>
            <person name="Doroghazi J.R."/>
            <person name="Janga S.C."/>
            <person name="Zhang J.K."/>
            <person name="Circello B."/>
            <person name="Griffin B.M."/>
            <person name="Labeda D.P."/>
            <person name="Metcalf W.W."/>
        </authorList>
    </citation>
    <scope>NUCLEOTIDE SEQUENCE</scope>
    <source>
        <strain evidence="12">MMG1662</strain>
    </source>
</reference>
<evidence type="ECO:0000256" key="8">
    <source>
        <dbReference type="ARBA" id="ARBA00048685"/>
    </source>
</evidence>
<dbReference type="PANTHER" id="PTHR43401">
    <property type="entry name" value="L-THREONINE 3-DEHYDROGENASE"/>
    <property type="match status" value="1"/>
</dbReference>
<evidence type="ECO:0000256" key="2">
    <source>
        <dbReference type="ARBA" id="ARBA00023002"/>
    </source>
</evidence>
<dbReference type="InterPro" id="IPR011032">
    <property type="entry name" value="GroES-like_sf"/>
</dbReference>
<dbReference type="EC" id="1.1.1.329" evidence="6"/>
<dbReference type="EMBL" id="KF386868">
    <property type="protein sequence ID" value="AGZ94001.1"/>
    <property type="molecule type" value="Genomic_DNA"/>
</dbReference>
<dbReference type="Pfam" id="PF00107">
    <property type="entry name" value="ADH_zinc_N"/>
    <property type="match status" value="1"/>
</dbReference>
<comment type="pathway">
    <text evidence="4">Metabolic intermediate biosynthesis; 2-deoxystreptamine biosynthesis; 2-deoxystreptamine from D-glucose 6-phosphate: step 3/4.</text>
</comment>
<dbReference type="Pfam" id="PF08240">
    <property type="entry name" value="ADH_N"/>
    <property type="match status" value="1"/>
</dbReference>
<evidence type="ECO:0000256" key="9">
    <source>
        <dbReference type="ARBA" id="ARBA00049085"/>
    </source>
</evidence>
<comment type="cofactor">
    <cofactor evidence="1">
        <name>Zn(2+)</name>
        <dbReference type="ChEBI" id="CHEBI:29105"/>
    </cofactor>
</comment>